<dbReference type="PANTHER" id="PTHR28019:SF2">
    <property type="entry name" value="CELL MEMBRANE PROTEIN YLR413W-RELATED"/>
    <property type="match status" value="1"/>
</dbReference>
<dbReference type="GO" id="GO:0005886">
    <property type="term" value="C:plasma membrane"/>
    <property type="evidence" value="ECO:0007669"/>
    <property type="project" value="InterPro"/>
</dbReference>
<evidence type="ECO:0000313" key="2">
    <source>
        <dbReference type="EMBL" id="KAF9535745.1"/>
    </source>
</evidence>
<dbReference type="GO" id="GO:0031505">
    <property type="term" value="P:fungal-type cell wall organization"/>
    <property type="evidence" value="ECO:0007669"/>
    <property type="project" value="TreeGrafter"/>
</dbReference>
<evidence type="ECO:0000313" key="3">
    <source>
        <dbReference type="Proteomes" id="UP000807306"/>
    </source>
</evidence>
<evidence type="ECO:0000256" key="1">
    <source>
        <dbReference type="SAM" id="Phobius"/>
    </source>
</evidence>
<feature type="transmembrane region" description="Helical" evidence="1">
    <location>
        <begin position="12"/>
        <end position="31"/>
    </location>
</feature>
<feature type="transmembrane region" description="Helical" evidence="1">
    <location>
        <begin position="215"/>
        <end position="234"/>
    </location>
</feature>
<name>A0A9P6JX81_9AGAR</name>
<dbReference type="OrthoDB" id="3349852at2759"/>
<dbReference type="PROSITE" id="PS51257">
    <property type="entry name" value="PROKAR_LIPOPROTEIN"/>
    <property type="match status" value="1"/>
</dbReference>
<keyword evidence="1" id="KW-0812">Transmembrane</keyword>
<keyword evidence="1" id="KW-0472">Membrane</keyword>
<sequence length="264" mass="28630">MTAVRLRGEFCVGFATLLSCISLLLLIFLHVGQINTSTIPRSIAMVKVNTSGYGATVSAFILEDAKQLYTNNSAAPLDAGAGLRQVYGFGFYNYCAYVDDKSGICSNHTTAQRYTPYDIITSDMQFNYSFFSQSFIPDNTTFRSSKYLSESSKAGYYLILLGTICAALALLTGIAKNNLTFFLSSIFSISGTLLLLIGASIWTTIIHKSEDINKVVYSLPGGSSTIPLGITVAAGKGLYLTWGAFICMFLSIIPYVISCCTYRG</sequence>
<keyword evidence="3" id="KW-1185">Reference proteome</keyword>
<gene>
    <name evidence="2" type="ORF">CPB83DRAFT_842265</name>
</gene>
<reference evidence="2" key="1">
    <citation type="submission" date="2020-11" db="EMBL/GenBank/DDBJ databases">
        <authorList>
            <consortium name="DOE Joint Genome Institute"/>
            <person name="Ahrendt S."/>
            <person name="Riley R."/>
            <person name="Andreopoulos W."/>
            <person name="Labutti K."/>
            <person name="Pangilinan J."/>
            <person name="Ruiz-Duenas F.J."/>
            <person name="Barrasa J.M."/>
            <person name="Sanchez-Garcia M."/>
            <person name="Camarero S."/>
            <person name="Miyauchi S."/>
            <person name="Serrano A."/>
            <person name="Linde D."/>
            <person name="Babiker R."/>
            <person name="Drula E."/>
            <person name="Ayuso-Fernandez I."/>
            <person name="Pacheco R."/>
            <person name="Padilla G."/>
            <person name="Ferreira P."/>
            <person name="Barriuso J."/>
            <person name="Kellner H."/>
            <person name="Castanera R."/>
            <person name="Alfaro M."/>
            <person name="Ramirez L."/>
            <person name="Pisabarro A.G."/>
            <person name="Kuo A."/>
            <person name="Tritt A."/>
            <person name="Lipzen A."/>
            <person name="He G."/>
            <person name="Yan M."/>
            <person name="Ng V."/>
            <person name="Cullen D."/>
            <person name="Martin F."/>
            <person name="Rosso M.-N."/>
            <person name="Henrissat B."/>
            <person name="Hibbett D."/>
            <person name="Martinez A.T."/>
            <person name="Grigoriev I.V."/>
        </authorList>
    </citation>
    <scope>NUCLEOTIDE SEQUENCE</scope>
    <source>
        <strain evidence="2">CBS 506.95</strain>
    </source>
</reference>
<feature type="transmembrane region" description="Helical" evidence="1">
    <location>
        <begin position="154"/>
        <end position="175"/>
    </location>
</feature>
<accession>A0A9P6JX81</accession>
<comment type="caution">
    <text evidence="2">The sequence shown here is derived from an EMBL/GenBank/DDBJ whole genome shotgun (WGS) entry which is preliminary data.</text>
</comment>
<dbReference type="InterPro" id="IPR009571">
    <property type="entry name" value="SUR7/Rim9-like_fungi"/>
</dbReference>
<proteinExistence type="predicted"/>
<dbReference type="InterPro" id="IPR052413">
    <property type="entry name" value="SUR7_domain"/>
</dbReference>
<dbReference type="Gene3D" id="1.20.140.150">
    <property type="match status" value="1"/>
</dbReference>
<dbReference type="PANTHER" id="PTHR28019">
    <property type="entry name" value="CELL MEMBRANE PROTEIN YLR413W-RELATED"/>
    <property type="match status" value="1"/>
</dbReference>
<dbReference type="Pfam" id="PF06687">
    <property type="entry name" value="SUR7"/>
    <property type="match status" value="1"/>
</dbReference>
<keyword evidence="1" id="KW-1133">Transmembrane helix</keyword>
<feature type="transmembrane region" description="Helical" evidence="1">
    <location>
        <begin position="240"/>
        <end position="262"/>
    </location>
</feature>
<dbReference type="AlphaFoldDB" id="A0A9P6JX81"/>
<dbReference type="GO" id="GO:0051285">
    <property type="term" value="C:cell cortex of cell tip"/>
    <property type="evidence" value="ECO:0007669"/>
    <property type="project" value="TreeGrafter"/>
</dbReference>
<protein>
    <submittedName>
        <fullName evidence="2">Actin cortical patch SUR7/pH-response regulator pali</fullName>
    </submittedName>
</protein>
<organism evidence="2 3">
    <name type="scientific">Crepidotus variabilis</name>
    <dbReference type="NCBI Taxonomy" id="179855"/>
    <lineage>
        <taxon>Eukaryota</taxon>
        <taxon>Fungi</taxon>
        <taxon>Dikarya</taxon>
        <taxon>Basidiomycota</taxon>
        <taxon>Agaricomycotina</taxon>
        <taxon>Agaricomycetes</taxon>
        <taxon>Agaricomycetidae</taxon>
        <taxon>Agaricales</taxon>
        <taxon>Agaricineae</taxon>
        <taxon>Crepidotaceae</taxon>
        <taxon>Crepidotus</taxon>
    </lineage>
</organism>
<feature type="transmembrane region" description="Helical" evidence="1">
    <location>
        <begin position="181"/>
        <end position="203"/>
    </location>
</feature>
<dbReference type="Proteomes" id="UP000807306">
    <property type="component" value="Unassembled WGS sequence"/>
</dbReference>
<dbReference type="EMBL" id="MU157824">
    <property type="protein sequence ID" value="KAF9535745.1"/>
    <property type="molecule type" value="Genomic_DNA"/>
</dbReference>